<evidence type="ECO:0000256" key="1">
    <source>
        <dbReference type="SAM" id="SignalP"/>
    </source>
</evidence>
<evidence type="ECO:0000313" key="2">
    <source>
        <dbReference type="Ensembl" id="ENSPREP00000032321.1"/>
    </source>
</evidence>
<reference evidence="2" key="2">
    <citation type="submission" date="2025-08" db="UniProtKB">
        <authorList>
            <consortium name="Ensembl"/>
        </authorList>
    </citation>
    <scope>IDENTIFICATION</scope>
    <source>
        <strain evidence="2">Guanapo</strain>
    </source>
</reference>
<feature type="signal peptide" evidence="1">
    <location>
        <begin position="1"/>
        <end position="18"/>
    </location>
</feature>
<evidence type="ECO:0000313" key="3">
    <source>
        <dbReference type="Proteomes" id="UP000242638"/>
    </source>
</evidence>
<sequence>MLLFFAFWRFGFSPWTWRTIKHYTHLLVLLCPSGKITTTKNSPATISNSIHSHTLGLGLVLLHSSSYLPTPFQTEK</sequence>
<reference evidence="2" key="3">
    <citation type="submission" date="2025-09" db="UniProtKB">
        <authorList>
            <consortium name="Ensembl"/>
        </authorList>
    </citation>
    <scope>IDENTIFICATION</scope>
    <source>
        <strain evidence="2">Guanapo</strain>
    </source>
</reference>
<dbReference type="AlphaFoldDB" id="A0A3P9QDS6"/>
<name>A0A3P9QDS6_POERE</name>
<organism evidence="2 3">
    <name type="scientific">Poecilia reticulata</name>
    <name type="common">Guppy</name>
    <name type="synonym">Acanthophacelus reticulatus</name>
    <dbReference type="NCBI Taxonomy" id="8081"/>
    <lineage>
        <taxon>Eukaryota</taxon>
        <taxon>Metazoa</taxon>
        <taxon>Chordata</taxon>
        <taxon>Craniata</taxon>
        <taxon>Vertebrata</taxon>
        <taxon>Euteleostomi</taxon>
        <taxon>Actinopterygii</taxon>
        <taxon>Neopterygii</taxon>
        <taxon>Teleostei</taxon>
        <taxon>Neoteleostei</taxon>
        <taxon>Acanthomorphata</taxon>
        <taxon>Ovalentaria</taxon>
        <taxon>Atherinomorphae</taxon>
        <taxon>Cyprinodontiformes</taxon>
        <taxon>Poeciliidae</taxon>
        <taxon>Poeciliinae</taxon>
        <taxon>Poecilia</taxon>
    </lineage>
</organism>
<accession>A0A3P9QDS6</accession>
<feature type="chain" id="PRO_5017956014" evidence="1">
    <location>
        <begin position="19"/>
        <end position="76"/>
    </location>
</feature>
<dbReference type="Ensembl" id="ENSPRET00000032685.1">
    <property type="protein sequence ID" value="ENSPREP00000032321.1"/>
    <property type="gene ID" value="ENSPREG00000021899.1"/>
</dbReference>
<dbReference type="Proteomes" id="UP000242638">
    <property type="component" value="Unassembled WGS sequence"/>
</dbReference>
<proteinExistence type="predicted"/>
<protein>
    <submittedName>
        <fullName evidence="2">Uncharacterized protein</fullName>
    </submittedName>
</protein>
<keyword evidence="3" id="KW-1185">Reference proteome</keyword>
<keyword evidence="1" id="KW-0732">Signal</keyword>
<dbReference type="GeneTree" id="ENSGT01110000271692"/>
<reference evidence="3" key="1">
    <citation type="submission" date="2013-11" db="EMBL/GenBank/DDBJ databases">
        <title>The genomic landscape of the Guanapo guppy.</title>
        <authorList>
            <person name="Kuenstner A."/>
            <person name="Dreyer C."/>
        </authorList>
    </citation>
    <scope>NUCLEOTIDE SEQUENCE</scope>
    <source>
        <strain evidence="3">Guanapo</strain>
    </source>
</reference>